<evidence type="ECO:0000259" key="6">
    <source>
        <dbReference type="PROSITE" id="PS51387"/>
    </source>
</evidence>
<dbReference type="PANTHER" id="PTHR43716">
    <property type="entry name" value="D-2-HYDROXYGLUTARATE DEHYDROGENASE, MITOCHONDRIAL"/>
    <property type="match status" value="1"/>
</dbReference>
<dbReference type="Pfam" id="PF02913">
    <property type="entry name" value="FAD-oxidase_C"/>
    <property type="match status" value="1"/>
</dbReference>
<comment type="similarity">
    <text evidence="2">Belongs to the FAD-binding oxidoreductase/transferase type 4 family.</text>
</comment>
<dbReference type="InterPro" id="IPR051264">
    <property type="entry name" value="FAD-oxidored/transferase_4"/>
</dbReference>
<dbReference type="FunFam" id="1.10.45.10:FF:000001">
    <property type="entry name" value="D-lactate dehydrogenase mitochondrial"/>
    <property type="match status" value="1"/>
</dbReference>
<organism evidence="7 8">
    <name type="scientific">Pseudohalioglobus sediminis</name>
    <dbReference type="NCBI Taxonomy" id="2606449"/>
    <lineage>
        <taxon>Bacteria</taxon>
        <taxon>Pseudomonadati</taxon>
        <taxon>Pseudomonadota</taxon>
        <taxon>Gammaproteobacteria</taxon>
        <taxon>Cellvibrionales</taxon>
        <taxon>Halieaceae</taxon>
        <taxon>Pseudohalioglobus</taxon>
    </lineage>
</organism>
<name>A0A5B0WR08_9GAMM</name>
<dbReference type="InterPro" id="IPR004113">
    <property type="entry name" value="FAD-bd_oxidored_4_C"/>
</dbReference>
<reference evidence="7 8" key="1">
    <citation type="submission" date="2019-09" db="EMBL/GenBank/DDBJ databases">
        <authorList>
            <person name="Chen X.-Y."/>
        </authorList>
    </citation>
    <scope>NUCLEOTIDE SEQUENCE [LARGE SCALE GENOMIC DNA]</scope>
    <source>
        <strain evidence="7 8">NY5</strain>
    </source>
</reference>
<dbReference type="InterPro" id="IPR016164">
    <property type="entry name" value="FAD-linked_Oxase-like_C"/>
</dbReference>
<dbReference type="Gene3D" id="3.30.465.10">
    <property type="match status" value="1"/>
</dbReference>
<dbReference type="InterPro" id="IPR016171">
    <property type="entry name" value="Vanillyl_alc_oxidase_C-sub2"/>
</dbReference>
<dbReference type="AlphaFoldDB" id="A0A5B0WR08"/>
<comment type="cofactor">
    <cofactor evidence="1">
        <name>FAD</name>
        <dbReference type="ChEBI" id="CHEBI:57692"/>
    </cofactor>
</comment>
<dbReference type="PANTHER" id="PTHR43716:SF1">
    <property type="entry name" value="D-2-HYDROXYGLUTARATE DEHYDROGENASE, MITOCHONDRIAL"/>
    <property type="match status" value="1"/>
</dbReference>
<evidence type="ECO:0000256" key="1">
    <source>
        <dbReference type="ARBA" id="ARBA00001974"/>
    </source>
</evidence>
<dbReference type="GO" id="GO:0071949">
    <property type="term" value="F:FAD binding"/>
    <property type="evidence" value="ECO:0007669"/>
    <property type="project" value="InterPro"/>
</dbReference>
<sequence length="456" mass="49258">MDITNAISEIVGPKGMLLGDDVNSRPNYSWGLGNCPARAIVRPASTDELSRVMALCNGQQQTIVPWGGLTGLVNGITCTEDDIAISLERMNAIEHIDAEAGTMTVQAGAVLQNVQDAAAEAGWQFAVDFGARGSANIGGMVATNAGGNSVVRYGMMREQVLGLEAVLADGTVISSMNEMLKNNAGYDLKHLFIGSEGTLGIVTRAVLRLRPAPRTVQTAFVALSCFEDVSGLLRRLGTELEGKLSAFEVMWRNHYAFMTEETGKHQAFLPTNYPFYVLVESEGADEEREAEQFMTVLGTLMEEGHVADAVICQSAQQAAQIWAMRDDVDTLIHAVFPPAVFDISLPIREMEAYVSGVEEELGERFPEAKLVCFGHLGDGNIHFGIGPAHDKHAIETVVYERLGKVNGSISAEHGIGLEKREFLPHSRSADEIALMQTMKRALDPQNLLNPGKVLGG</sequence>
<keyword evidence="3" id="KW-0285">Flavoprotein</keyword>
<dbReference type="Gene3D" id="1.10.45.10">
    <property type="entry name" value="Vanillyl-alcohol Oxidase, Chain A, domain 4"/>
    <property type="match status" value="1"/>
</dbReference>
<dbReference type="InterPro" id="IPR016169">
    <property type="entry name" value="FAD-bd_PCMH_sub2"/>
</dbReference>
<dbReference type="InterPro" id="IPR036318">
    <property type="entry name" value="FAD-bd_PCMH-like_sf"/>
</dbReference>
<dbReference type="InterPro" id="IPR016166">
    <property type="entry name" value="FAD-bd_PCMH"/>
</dbReference>
<gene>
    <name evidence="7" type="ORF">F0M18_13910</name>
</gene>
<dbReference type="Gene3D" id="3.30.70.2740">
    <property type="match status" value="1"/>
</dbReference>
<evidence type="ECO:0000256" key="4">
    <source>
        <dbReference type="ARBA" id="ARBA00022827"/>
    </source>
</evidence>
<dbReference type="PROSITE" id="PS51387">
    <property type="entry name" value="FAD_PCMH"/>
    <property type="match status" value="1"/>
</dbReference>
<evidence type="ECO:0000256" key="2">
    <source>
        <dbReference type="ARBA" id="ARBA00008000"/>
    </source>
</evidence>
<protein>
    <submittedName>
        <fullName evidence="7">FAD-binding oxidoreductase</fullName>
    </submittedName>
</protein>
<comment type="caution">
    <text evidence="7">The sequence shown here is derived from an EMBL/GenBank/DDBJ whole genome shotgun (WGS) entry which is preliminary data.</text>
</comment>
<dbReference type="SUPFAM" id="SSF56176">
    <property type="entry name" value="FAD-binding/transporter-associated domain-like"/>
    <property type="match status" value="1"/>
</dbReference>
<dbReference type="EMBL" id="VTUX01000007">
    <property type="protein sequence ID" value="KAA1189452.1"/>
    <property type="molecule type" value="Genomic_DNA"/>
</dbReference>
<evidence type="ECO:0000313" key="8">
    <source>
        <dbReference type="Proteomes" id="UP000323708"/>
    </source>
</evidence>
<accession>A0A5B0WR08</accession>
<evidence type="ECO:0000256" key="3">
    <source>
        <dbReference type="ARBA" id="ARBA00022630"/>
    </source>
</evidence>
<dbReference type="SUPFAM" id="SSF55103">
    <property type="entry name" value="FAD-linked oxidases, C-terminal domain"/>
    <property type="match status" value="1"/>
</dbReference>
<dbReference type="InterPro" id="IPR016167">
    <property type="entry name" value="FAD-bd_PCMH_sub1"/>
</dbReference>
<dbReference type="Gene3D" id="3.30.70.2190">
    <property type="match status" value="1"/>
</dbReference>
<feature type="domain" description="FAD-binding PCMH-type" evidence="6">
    <location>
        <begin position="32"/>
        <end position="212"/>
    </location>
</feature>
<dbReference type="Gene3D" id="3.30.43.10">
    <property type="entry name" value="Uridine Diphospho-n-acetylenolpyruvylglucosamine Reductase, domain 2"/>
    <property type="match status" value="1"/>
</dbReference>
<dbReference type="GO" id="GO:0022904">
    <property type="term" value="P:respiratory electron transport chain"/>
    <property type="evidence" value="ECO:0007669"/>
    <property type="project" value="TreeGrafter"/>
</dbReference>
<dbReference type="GO" id="GO:0016491">
    <property type="term" value="F:oxidoreductase activity"/>
    <property type="evidence" value="ECO:0007669"/>
    <property type="project" value="UniProtKB-KW"/>
</dbReference>
<proteinExistence type="inferred from homology"/>
<evidence type="ECO:0000256" key="5">
    <source>
        <dbReference type="ARBA" id="ARBA00023002"/>
    </source>
</evidence>
<keyword evidence="4" id="KW-0274">FAD</keyword>
<keyword evidence="8" id="KW-1185">Reference proteome</keyword>
<keyword evidence="5" id="KW-0560">Oxidoreductase</keyword>
<dbReference type="Pfam" id="PF01565">
    <property type="entry name" value="FAD_binding_4"/>
    <property type="match status" value="1"/>
</dbReference>
<evidence type="ECO:0000313" key="7">
    <source>
        <dbReference type="EMBL" id="KAA1189452.1"/>
    </source>
</evidence>
<dbReference type="Proteomes" id="UP000323708">
    <property type="component" value="Unassembled WGS sequence"/>
</dbReference>
<dbReference type="InterPro" id="IPR006094">
    <property type="entry name" value="Oxid_FAD_bind_N"/>
</dbReference>
<dbReference type="RefSeq" id="WP_149612063.1">
    <property type="nucleotide sequence ID" value="NZ_VTUX01000007.1"/>
</dbReference>